<keyword evidence="2" id="KW-1185">Reference proteome</keyword>
<dbReference type="Proteomes" id="UP001596099">
    <property type="component" value="Unassembled WGS sequence"/>
</dbReference>
<reference evidence="1 2" key="1">
    <citation type="journal article" date="2019" name="Int. J. Syst. Evol. Microbiol.">
        <title>The Global Catalogue of Microorganisms (GCM) 10K type strain sequencing project: providing services to taxonomists for standard genome sequencing and annotation.</title>
        <authorList>
            <consortium name="The Broad Institute Genomics Platform"/>
            <consortium name="The Broad Institute Genome Sequencing Center for Infectious Disease"/>
            <person name="Wu L."/>
            <person name="Ma J."/>
        </authorList>
    </citation>
    <scope>NUCLEOTIDE SEQUENCE [LARGE SCALE GENOMIC DNA]</scope>
    <source>
        <strain evidence="1 2">CGMCC 1.12543</strain>
    </source>
</reference>
<dbReference type="RefSeq" id="WP_282594494.1">
    <property type="nucleotide sequence ID" value="NZ_JALLGW010000001.1"/>
</dbReference>
<dbReference type="EMBL" id="JBHSQH010000001">
    <property type="protein sequence ID" value="MFC5973454.1"/>
    <property type="molecule type" value="Genomic_DNA"/>
</dbReference>
<name>A0ABD5RT16_9EURY</name>
<dbReference type="AlphaFoldDB" id="A0ABD5RT16"/>
<sequence length="41" mass="4438">MDVPMAGTQVFFDGLTDIHIDTIAADRIVRTPDNVLGVPEP</sequence>
<protein>
    <submittedName>
        <fullName evidence="1">Uncharacterized protein</fullName>
    </submittedName>
</protein>
<comment type="caution">
    <text evidence="1">The sequence shown here is derived from an EMBL/GenBank/DDBJ whole genome shotgun (WGS) entry which is preliminary data.</text>
</comment>
<accession>A0ABD5RT16</accession>
<gene>
    <name evidence="1" type="ORF">ACFPYI_19165</name>
</gene>
<organism evidence="1 2">
    <name type="scientific">Halomarina salina</name>
    <dbReference type="NCBI Taxonomy" id="1872699"/>
    <lineage>
        <taxon>Archaea</taxon>
        <taxon>Methanobacteriati</taxon>
        <taxon>Methanobacteriota</taxon>
        <taxon>Stenosarchaea group</taxon>
        <taxon>Halobacteria</taxon>
        <taxon>Halobacteriales</taxon>
        <taxon>Natronomonadaceae</taxon>
        <taxon>Halomarina</taxon>
    </lineage>
</organism>
<evidence type="ECO:0000313" key="1">
    <source>
        <dbReference type="EMBL" id="MFC5973454.1"/>
    </source>
</evidence>
<evidence type="ECO:0000313" key="2">
    <source>
        <dbReference type="Proteomes" id="UP001596099"/>
    </source>
</evidence>
<proteinExistence type="predicted"/>